<dbReference type="PANTHER" id="PTHR43123">
    <property type="entry name" value="POLYSACCHARIDE DEACETYLASE-RELATED"/>
    <property type="match status" value="1"/>
</dbReference>
<dbReference type="InterPro" id="IPR011330">
    <property type="entry name" value="Glyco_hydro/deAcase_b/a-brl"/>
</dbReference>
<feature type="domain" description="NodB homology" evidence="1">
    <location>
        <begin position="78"/>
        <end position="181"/>
    </location>
</feature>
<name>A0A381N6P5_9ZZZZ</name>
<sequence>MDHPHYRYSPIPTRPKLIWPGEKPLAVGALVLLEHYEWDPPPDAYSLRNASGGLIKLPAPDYVQLTHREYGHRVGIFRLLDTLERHGVPVTVAVDALTATNYPWLMKHIAERNCEVVGHGFSASRLITSKMDDNVEMEVITESLDALEETTGIRPTGWFSPEGVESSRTPQLLASAGIKYVCDWPNDEQPYTMTTTSGNLTSLPLFLEIDDEFALWHRRASLSSWENMIVSAAYRLHRDGLHSARHMMFTLRPWLTGQPFRIRALDRALTQIMRLDGLWPVTGGDLVAAFNSVDR</sequence>
<gene>
    <name evidence="2" type="ORF">METZ01_LOCUS2172</name>
</gene>
<dbReference type="Gene3D" id="3.20.20.370">
    <property type="entry name" value="Glycoside hydrolase/deacetylase"/>
    <property type="match status" value="1"/>
</dbReference>
<dbReference type="EMBL" id="UINC01000111">
    <property type="protein sequence ID" value="SUZ49318.1"/>
    <property type="molecule type" value="Genomic_DNA"/>
</dbReference>
<organism evidence="2">
    <name type="scientific">marine metagenome</name>
    <dbReference type="NCBI Taxonomy" id="408172"/>
    <lineage>
        <taxon>unclassified sequences</taxon>
        <taxon>metagenomes</taxon>
        <taxon>ecological metagenomes</taxon>
    </lineage>
</organism>
<dbReference type="InterPro" id="IPR002509">
    <property type="entry name" value="NODB_dom"/>
</dbReference>
<proteinExistence type="predicted"/>
<dbReference type="Pfam" id="PF01522">
    <property type="entry name" value="Polysacc_deac_1"/>
    <property type="match status" value="1"/>
</dbReference>
<evidence type="ECO:0000313" key="2">
    <source>
        <dbReference type="EMBL" id="SUZ49318.1"/>
    </source>
</evidence>
<dbReference type="PANTHER" id="PTHR43123:SF4">
    <property type="entry name" value="POLYSACCHARIDE DEACETYLASE"/>
    <property type="match status" value="1"/>
</dbReference>
<evidence type="ECO:0000259" key="1">
    <source>
        <dbReference type="Pfam" id="PF01522"/>
    </source>
</evidence>
<dbReference type="GO" id="GO:0016810">
    <property type="term" value="F:hydrolase activity, acting on carbon-nitrogen (but not peptide) bonds"/>
    <property type="evidence" value="ECO:0007669"/>
    <property type="project" value="InterPro"/>
</dbReference>
<protein>
    <recommendedName>
        <fullName evidence="1">NodB homology domain-containing protein</fullName>
    </recommendedName>
</protein>
<dbReference type="AlphaFoldDB" id="A0A381N6P5"/>
<dbReference type="SUPFAM" id="SSF88713">
    <property type="entry name" value="Glycoside hydrolase/deacetylase"/>
    <property type="match status" value="1"/>
</dbReference>
<dbReference type="GO" id="GO:0005975">
    <property type="term" value="P:carbohydrate metabolic process"/>
    <property type="evidence" value="ECO:0007669"/>
    <property type="project" value="InterPro"/>
</dbReference>
<reference evidence="2" key="1">
    <citation type="submission" date="2018-05" db="EMBL/GenBank/DDBJ databases">
        <authorList>
            <person name="Lanie J.A."/>
            <person name="Ng W.-L."/>
            <person name="Kazmierczak K.M."/>
            <person name="Andrzejewski T.M."/>
            <person name="Davidsen T.M."/>
            <person name="Wayne K.J."/>
            <person name="Tettelin H."/>
            <person name="Glass J.I."/>
            <person name="Rusch D."/>
            <person name="Podicherti R."/>
            <person name="Tsui H.-C.T."/>
            <person name="Winkler M.E."/>
        </authorList>
    </citation>
    <scope>NUCLEOTIDE SEQUENCE</scope>
</reference>
<accession>A0A381N6P5</accession>